<feature type="domain" description="Glutamine amidotransferase" evidence="1">
    <location>
        <begin position="48"/>
        <end position="183"/>
    </location>
</feature>
<dbReference type="PANTHER" id="PTHR42695:SF5">
    <property type="entry name" value="GLUTAMINE AMIDOTRANSFERASE YLR126C-RELATED"/>
    <property type="match status" value="1"/>
</dbReference>
<sequence>MTTLLVVQHEDECPPGMLGRWWAEDGATLDVRRPYAGEPLPPDLSGHAGLVVLGGHMGADDDADHAWLAPTKQLVRVAAAGGVPALGVCLGHQLMASALGGQVRRNPAGPQQGLLRVGWEETAAADDLTAALAEPRRGVHWNDDVVLVLPPGGTRLATAPGGEVQSARHAPSVWGVQWHPEADVDVVAGWPGTVRAHDEVRAAGEELATAWRPLAAAFLRLVRRREDGADGSGHA</sequence>
<dbReference type="CDD" id="cd01741">
    <property type="entry name" value="GATase1_1"/>
    <property type="match status" value="1"/>
</dbReference>
<dbReference type="Pfam" id="PF00117">
    <property type="entry name" value="GATase"/>
    <property type="match status" value="1"/>
</dbReference>
<protein>
    <submittedName>
        <fullName evidence="2">Unannotated protein</fullName>
    </submittedName>
</protein>
<reference evidence="2" key="1">
    <citation type="submission" date="2020-05" db="EMBL/GenBank/DDBJ databases">
        <authorList>
            <person name="Chiriac C."/>
            <person name="Salcher M."/>
            <person name="Ghai R."/>
            <person name="Kavagutti S V."/>
        </authorList>
    </citation>
    <scope>NUCLEOTIDE SEQUENCE</scope>
</reference>
<dbReference type="PROSITE" id="PS51273">
    <property type="entry name" value="GATASE_TYPE_1"/>
    <property type="match status" value="1"/>
</dbReference>
<evidence type="ECO:0000259" key="1">
    <source>
        <dbReference type="Pfam" id="PF00117"/>
    </source>
</evidence>
<dbReference type="Gene3D" id="3.40.50.880">
    <property type="match status" value="1"/>
</dbReference>
<dbReference type="PANTHER" id="PTHR42695">
    <property type="entry name" value="GLUTAMINE AMIDOTRANSFERASE YLR126C-RELATED"/>
    <property type="match status" value="1"/>
</dbReference>
<dbReference type="EMBL" id="CAEZYQ010000006">
    <property type="protein sequence ID" value="CAB4737734.1"/>
    <property type="molecule type" value="Genomic_DNA"/>
</dbReference>
<gene>
    <name evidence="2" type="ORF">UFOPK2761_01034</name>
</gene>
<dbReference type="GO" id="GO:0005829">
    <property type="term" value="C:cytosol"/>
    <property type="evidence" value="ECO:0007669"/>
    <property type="project" value="TreeGrafter"/>
</dbReference>
<accession>A0A6J6SSI7</accession>
<dbReference type="InterPro" id="IPR017926">
    <property type="entry name" value="GATASE"/>
</dbReference>
<organism evidence="2">
    <name type="scientific">freshwater metagenome</name>
    <dbReference type="NCBI Taxonomy" id="449393"/>
    <lineage>
        <taxon>unclassified sequences</taxon>
        <taxon>metagenomes</taxon>
        <taxon>ecological metagenomes</taxon>
    </lineage>
</organism>
<dbReference type="InterPro" id="IPR029062">
    <property type="entry name" value="Class_I_gatase-like"/>
</dbReference>
<proteinExistence type="predicted"/>
<evidence type="ECO:0000313" key="2">
    <source>
        <dbReference type="EMBL" id="CAB4737734.1"/>
    </source>
</evidence>
<dbReference type="AlphaFoldDB" id="A0A6J6SSI7"/>
<dbReference type="SUPFAM" id="SSF52317">
    <property type="entry name" value="Class I glutamine amidotransferase-like"/>
    <property type="match status" value="1"/>
</dbReference>
<dbReference type="InterPro" id="IPR044992">
    <property type="entry name" value="ChyE-like"/>
</dbReference>
<name>A0A6J6SSI7_9ZZZZ</name>